<evidence type="ECO:0000313" key="2">
    <source>
        <dbReference type="EMBL" id="KAG5579663.1"/>
    </source>
</evidence>
<dbReference type="AlphaFoldDB" id="A0A9J5WWD6"/>
<feature type="region of interest" description="Disordered" evidence="1">
    <location>
        <begin position="1"/>
        <end position="55"/>
    </location>
</feature>
<sequence length="235" mass="25815">MVVDGILQNQSEEKAEKPMEVPGPPDAPGIAQIENPSSFDFSIPHSEPTPSTLVCGVGETRESVTPHTEVLESPPVVKPVIKTPTEDLEVGSQPGPVSSTMSERLFEGDLPEGKGINSNILADVEELVVAHSLASLRGYTQTSLLEEECRSPEQVPHSVNPMFDQTPETMGVDNLEHTDAAPKEKFEEEPTESKKKRKGKMLKKESVRQDIDIALDYDKFLQNQDRAYIVAPWGN</sequence>
<feature type="region of interest" description="Disordered" evidence="1">
    <location>
        <begin position="166"/>
        <end position="205"/>
    </location>
</feature>
<reference evidence="2 3" key="1">
    <citation type="submission" date="2020-09" db="EMBL/GenBank/DDBJ databases">
        <title>De no assembly of potato wild relative species, Solanum commersonii.</title>
        <authorList>
            <person name="Cho K."/>
        </authorList>
    </citation>
    <scope>NUCLEOTIDE SEQUENCE [LARGE SCALE GENOMIC DNA]</scope>
    <source>
        <strain evidence="2">LZ3.2</strain>
        <tissue evidence="2">Leaf</tissue>
    </source>
</reference>
<feature type="compositionally biased region" description="Basic and acidic residues" evidence="1">
    <location>
        <begin position="174"/>
        <end position="193"/>
    </location>
</feature>
<accession>A0A9J5WWD6</accession>
<evidence type="ECO:0000256" key="1">
    <source>
        <dbReference type="SAM" id="MobiDB-lite"/>
    </source>
</evidence>
<proteinExistence type="predicted"/>
<dbReference type="EMBL" id="JACXVP010000010">
    <property type="protein sequence ID" value="KAG5579663.1"/>
    <property type="molecule type" value="Genomic_DNA"/>
</dbReference>
<gene>
    <name evidence="2" type="ORF">H5410_050290</name>
</gene>
<dbReference type="Proteomes" id="UP000824120">
    <property type="component" value="Chromosome 10"/>
</dbReference>
<feature type="region of interest" description="Disordered" evidence="1">
    <location>
        <begin position="60"/>
        <end position="79"/>
    </location>
</feature>
<name>A0A9J5WWD6_SOLCO</name>
<protein>
    <submittedName>
        <fullName evidence="2">Uncharacterized protein</fullName>
    </submittedName>
</protein>
<keyword evidence="3" id="KW-1185">Reference proteome</keyword>
<evidence type="ECO:0000313" key="3">
    <source>
        <dbReference type="Proteomes" id="UP000824120"/>
    </source>
</evidence>
<comment type="caution">
    <text evidence="2">The sequence shown here is derived from an EMBL/GenBank/DDBJ whole genome shotgun (WGS) entry which is preliminary data.</text>
</comment>
<organism evidence="2 3">
    <name type="scientific">Solanum commersonii</name>
    <name type="common">Commerson's wild potato</name>
    <name type="synonym">Commerson's nightshade</name>
    <dbReference type="NCBI Taxonomy" id="4109"/>
    <lineage>
        <taxon>Eukaryota</taxon>
        <taxon>Viridiplantae</taxon>
        <taxon>Streptophyta</taxon>
        <taxon>Embryophyta</taxon>
        <taxon>Tracheophyta</taxon>
        <taxon>Spermatophyta</taxon>
        <taxon>Magnoliopsida</taxon>
        <taxon>eudicotyledons</taxon>
        <taxon>Gunneridae</taxon>
        <taxon>Pentapetalae</taxon>
        <taxon>asterids</taxon>
        <taxon>lamiids</taxon>
        <taxon>Solanales</taxon>
        <taxon>Solanaceae</taxon>
        <taxon>Solanoideae</taxon>
        <taxon>Solaneae</taxon>
        <taxon>Solanum</taxon>
    </lineage>
</organism>